<feature type="active site" evidence="11">
    <location>
        <position position="265"/>
    </location>
</feature>
<keyword evidence="8 11" id="KW-0460">Magnesium</keyword>
<dbReference type="EC" id="2.7.7.-" evidence="11"/>
<evidence type="ECO:0000256" key="1">
    <source>
        <dbReference type="ARBA" id="ARBA00009762"/>
    </source>
</evidence>
<dbReference type="HAMAP" id="MF_00700">
    <property type="entry name" value="DNA_primase_sml_arc"/>
    <property type="match status" value="1"/>
</dbReference>
<dbReference type="InterPro" id="IPR014052">
    <property type="entry name" value="DNA_primase_ssu_euk/arc"/>
</dbReference>
<dbReference type="EMBL" id="JACDUL010000003">
    <property type="protein sequence ID" value="MBA2862596.1"/>
    <property type="molecule type" value="Genomic_DNA"/>
</dbReference>
<feature type="active site" evidence="11">
    <location>
        <position position="107"/>
    </location>
</feature>
<keyword evidence="9 11" id="KW-0804">Transcription</keyword>
<keyword evidence="3 11" id="KW-0639">Primosome</keyword>
<comment type="function">
    <text evidence="11">Catalytic subunit of DNA primase, an RNA polymerase that catalyzes the synthesis of short RNA molecules used as primers for DNA polymerase during DNA replication. The small subunit contains the primase catalytic core and has DNA synthesis activity on its own. Binding to the large subunit stabilizes and modulates the activity, increasing the rate of DNA synthesis while decreasing the length of the DNA fragments, and conferring RNA synthesis capability. The DNA polymerase activity may enable DNA primase to also catalyze primer extension after primer synthesis. May also play a role in DNA repair.</text>
</comment>
<comment type="cofactor">
    <cofactor evidence="11">
        <name>Mg(2+)</name>
        <dbReference type="ChEBI" id="CHEBI:18420"/>
    </cofactor>
    <cofactor evidence="11">
        <name>Mn(2+)</name>
        <dbReference type="ChEBI" id="CHEBI:29035"/>
    </cofactor>
</comment>
<dbReference type="PANTHER" id="PTHR10536">
    <property type="entry name" value="DNA PRIMASE SMALL SUBUNIT"/>
    <property type="match status" value="1"/>
</dbReference>
<dbReference type="GO" id="GO:0006269">
    <property type="term" value="P:DNA replication, synthesis of primer"/>
    <property type="evidence" value="ECO:0007669"/>
    <property type="project" value="UniProtKB-UniRule"/>
</dbReference>
<dbReference type="SMR" id="A0A7J9PIK1"/>
<evidence type="ECO:0000256" key="10">
    <source>
        <dbReference type="ARBA" id="ARBA00023211"/>
    </source>
</evidence>
<feature type="active site" evidence="11">
    <location>
        <position position="105"/>
    </location>
</feature>
<evidence type="ECO:0000256" key="6">
    <source>
        <dbReference type="ARBA" id="ARBA00022705"/>
    </source>
</evidence>
<dbReference type="InterPro" id="IPR023639">
    <property type="entry name" value="DNA_primase_ssu_PriS"/>
</dbReference>
<dbReference type="RefSeq" id="WP_011977449.1">
    <property type="nucleotide sequence ID" value="NZ_JACDUL010000003.1"/>
</dbReference>
<evidence type="ECO:0000256" key="2">
    <source>
        <dbReference type="ARBA" id="ARBA00022478"/>
    </source>
</evidence>
<organism evidence="14 15">
    <name type="scientific">Methanococcus maripaludis</name>
    <name type="common">Methanococcus deltae</name>
    <dbReference type="NCBI Taxonomy" id="39152"/>
    <lineage>
        <taxon>Archaea</taxon>
        <taxon>Methanobacteriati</taxon>
        <taxon>Methanobacteriota</taxon>
        <taxon>Methanomada group</taxon>
        <taxon>Methanococci</taxon>
        <taxon>Methanococcales</taxon>
        <taxon>Methanococcaceae</taxon>
        <taxon>Methanococcus</taxon>
    </lineage>
</organism>
<evidence type="ECO:0000256" key="4">
    <source>
        <dbReference type="ARBA" id="ARBA00022679"/>
    </source>
</evidence>
<evidence type="ECO:0000256" key="12">
    <source>
        <dbReference type="RuleBase" id="RU003514"/>
    </source>
</evidence>
<sequence length="363" mass="42735">MTDNPADNKVFNEVSSLYKQYFDYAINVRKWLEIPDDLPHREIGYGMLKKVDNRNMSFNTNGEYLAWVLKESPFHLYKSLSYMEYPDVVGGAAKKGLIKREVAFDIDTHKTEKCTHDDSWICEECLGEARNQVLILIEDFLFPDFGLSEKDLKIVFTGNRGYHIYLKPEDTKKIGDTKLLEKIEKWEKNERRYFIEYILGKNLNLRNMGSRWKNILIREFKKNKISTKKFEKTSDWKTEIDTRKDNVRREIYETIGKVKSRLELDEKVMDDDIRLLRTIGSLHGYTGLMVKEITYSSLKSNQFDPLNHGVFSKFHKIMYNVNIKQEIDPLTLKGDTFDHKSTEIPASYLLFLFGHGIDFEILE</sequence>
<evidence type="ECO:0000256" key="7">
    <source>
        <dbReference type="ARBA" id="ARBA00022723"/>
    </source>
</evidence>
<dbReference type="InterPro" id="IPR002755">
    <property type="entry name" value="DNA_primase_S"/>
</dbReference>
<dbReference type="Pfam" id="PF01896">
    <property type="entry name" value="DNA_primase_S"/>
    <property type="match status" value="1"/>
</dbReference>
<evidence type="ECO:0000256" key="8">
    <source>
        <dbReference type="ARBA" id="ARBA00022842"/>
    </source>
</evidence>
<comment type="caution">
    <text evidence="14">The sequence shown here is derived from an EMBL/GenBank/DDBJ whole genome shotgun (WGS) entry which is preliminary data.</text>
</comment>
<keyword evidence="5 11" id="KW-0548">Nucleotidyltransferase</keyword>
<dbReference type="AlphaFoldDB" id="A0A7J9PIK1"/>
<dbReference type="GO" id="GO:0046872">
    <property type="term" value="F:metal ion binding"/>
    <property type="evidence" value="ECO:0007669"/>
    <property type="project" value="UniProtKB-KW"/>
</dbReference>
<keyword evidence="10 11" id="KW-0464">Manganese</keyword>
<keyword evidence="6 11" id="KW-0235">DNA replication</keyword>
<dbReference type="Gene3D" id="3.90.920.10">
    <property type="entry name" value="DNA primase, PRIM domain"/>
    <property type="match status" value="1"/>
</dbReference>
<dbReference type="GO" id="GO:1990077">
    <property type="term" value="C:primosome complex"/>
    <property type="evidence" value="ECO:0007669"/>
    <property type="project" value="UniProtKB-KW"/>
</dbReference>
<keyword evidence="2 11" id="KW-0240">DNA-directed RNA polymerase</keyword>
<keyword evidence="7 11" id="KW-0479">Metal-binding</keyword>
<evidence type="ECO:0000313" key="14">
    <source>
        <dbReference type="EMBL" id="MBA2862596.1"/>
    </source>
</evidence>
<comment type="function">
    <text evidence="13">RNA polymerase that catalyzes the synthesis of short RNA molecules used as primers for DNA polymerase during DNA replication.</text>
</comment>
<dbReference type="SUPFAM" id="SSF56747">
    <property type="entry name" value="Prim-pol domain"/>
    <property type="match status" value="1"/>
</dbReference>
<accession>A0A7J9PIK1</accession>
<evidence type="ECO:0000256" key="11">
    <source>
        <dbReference type="HAMAP-Rule" id="MF_00700"/>
    </source>
</evidence>
<evidence type="ECO:0000256" key="3">
    <source>
        <dbReference type="ARBA" id="ARBA00022515"/>
    </source>
</evidence>
<comment type="similarity">
    <text evidence="1 11 12">Belongs to the eukaryotic-type primase small subunit family.</text>
</comment>
<dbReference type="GO" id="GO:0000428">
    <property type="term" value="C:DNA-directed RNA polymerase complex"/>
    <property type="evidence" value="ECO:0007669"/>
    <property type="project" value="UniProtKB-KW"/>
</dbReference>
<evidence type="ECO:0000256" key="5">
    <source>
        <dbReference type="ARBA" id="ARBA00022695"/>
    </source>
</evidence>
<dbReference type="CDD" id="cd04860">
    <property type="entry name" value="AE_Prim_S"/>
    <property type="match status" value="1"/>
</dbReference>
<evidence type="ECO:0000256" key="9">
    <source>
        <dbReference type="ARBA" id="ARBA00023163"/>
    </source>
</evidence>
<gene>
    <name evidence="11" type="primary">priS</name>
    <name evidence="14" type="ORF">HNP90_001477</name>
</gene>
<dbReference type="NCBIfam" id="TIGR00335">
    <property type="entry name" value="primase_sml"/>
    <property type="match status" value="1"/>
</dbReference>
<evidence type="ECO:0000313" key="15">
    <source>
        <dbReference type="Proteomes" id="UP000533207"/>
    </source>
</evidence>
<evidence type="ECO:0000256" key="13">
    <source>
        <dbReference type="RuleBase" id="RU004224"/>
    </source>
</evidence>
<protein>
    <recommendedName>
        <fullName evidence="11">DNA primase small subunit PriS</fullName>
        <ecNumber evidence="11">2.7.7.-</ecNumber>
    </recommendedName>
</protein>
<name>A0A7J9PIK1_METMI</name>
<proteinExistence type="inferred from homology"/>
<reference evidence="14 15" key="1">
    <citation type="submission" date="2020-07" db="EMBL/GenBank/DDBJ databases">
        <title>Genomic Encyclopedia of Type Strains, Phase IV (KMG-V): Genome sequencing to study the core and pangenomes of soil and plant-associated prokaryotes.</title>
        <authorList>
            <person name="Whitman W."/>
        </authorList>
    </citation>
    <scope>NUCLEOTIDE SEQUENCE [LARGE SCALE GENOMIC DNA]</scope>
    <source>
        <strain evidence="14 15">C8</strain>
    </source>
</reference>
<dbReference type="Proteomes" id="UP000533207">
    <property type="component" value="Unassembled WGS sequence"/>
</dbReference>
<dbReference type="GO" id="GO:0003899">
    <property type="term" value="F:DNA-directed RNA polymerase activity"/>
    <property type="evidence" value="ECO:0007669"/>
    <property type="project" value="UniProtKB-UniRule"/>
</dbReference>
<comment type="subunit">
    <text evidence="11">Heterodimer of a small subunit (PriS) and a large subunit (PriL).</text>
</comment>
<keyword evidence="4 11" id="KW-0808">Transferase</keyword>